<evidence type="ECO:0000259" key="13">
    <source>
        <dbReference type="Pfam" id="PF00349"/>
    </source>
</evidence>
<dbReference type="PROSITE" id="PS51748">
    <property type="entry name" value="HEXOKINASE_2"/>
    <property type="match status" value="1"/>
</dbReference>
<dbReference type="PRINTS" id="PR00475">
    <property type="entry name" value="HEXOKINASE"/>
</dbReference>
<keyword evidence="7 12" id="KW-0067">ATP-binding</keyword>
<dbReference type="InterPro" id="IPR022673">
    <property type="entry name" value="Hexokinase_C"/>
</dbReference>
<feature type="domain" description="Hexokinase C-terminal" evidence="14">
    <location>
        <begin position="229"/>
        <end position="342"/>
    </location>
</feature>
<organism evidence="15 16">
    <name type="scientific">Caerostris darwini</name>
    <dbReference type="NCBI Taxonomy" id="1538125"/>
    <lineage>
        <taxon>Eukaryota</taxon>
        <taxon>Metazoa</taxon>
        <taxon>Ecdysozoa</taxon>
        <taxon>Arthropoda</taxon>
        <taxon>Chelicerata</taxon>
        <taxon>Arachnida</taxon>
        <taxon>Araneae</taxon>
        <taxon>Araneomorphae</taxon>
        <taxon>Entelegynae</taxon>
        <taxon>Araneoidea</taxon>
        <taxon>Araneidae</taxon>
        <taxon>Caerostris</taxon>
    </lineage>
</organism>
<accession>A0AAV4T9H2</accession>
<dbReference type="Pfam" id="PF03727">
    <property type="entry name" value="Hexokinase_2"/>
    <property type="match status" value="1"/>
</dbReference>
<dbReference type="PANTHER" id="PTHR19443:SF54">
    <property type="entry name" value="PHOSPHOTRANSFERASE"/>
    <property type="match status" value="1"/>
</dbReference>
<dbReference type="FunFam" id="3.30.420.40:FF:000805">
    <property type="entry name" value="Hexokinase-2"/>
    <property type="match status" value="1"/>
</dbReference>
<keyword evidence="5 12" id="KW-0547">Nucleotide-binding</keyword>
<evidence type="ECO:0000313" key="16">
    <source>
        <dbReference type="Proteomes" id="UP001054837"/>
    </source>
</evidence>
<dbReference type="InterPro" id="IPR022672">
    <property type="entry name" value="Hexokinase_N"/>
</dbReference>
<evidence type="ECO:0000256" key="11">
    <source>
        <dbReference type="ARBA" id="ARBA00048160"/>
    </source>
</evidence>
<comment type="catalytic activity">
    <reaction evidence="10">
        <text>D-fructose + ATP = D-fructose 6-phosphate + ADP + H(+)</text>
        <dbReference type="Rhea" id="RHEA:16125"/>
        <dbReference type="ChEBI" id="CHEBI:15378"/>
        <dbReference type="ChEBI" id="CHEBI:30616"/>
        <dbReference type="ChEBI" id="CHEBI:37721"/>
        <dbReference type="ChEBI" id="CHEBI:61527"/>
        <dbReference type="ChEBI" id="CHEBI:456216"/>
        <dbReference type="EC" id="2.7.1.1"/>
    </reaction>
    <physiologicalReaction direction="left-to-right" evidence="10">
        <dbReference type="Rhea" id="RHEA:16126"/>
    </physiologicalReaction>
</comment>
<evidence type="ECO:0000256" key="4">
    <source>
        <dbReference type="ARBA" id="ARBA00022679"/>
    </source>
</evidence>
<protein>
    <recommendedName>
        <fullName evidence="12">Phosphotransferase</fullName>
        <ecNumber evidence="12">2.7.1.-</ecNumber>
    </recommendedName>
</protein>
<evidence type="ECO:0000256" key="2">
    <source>
        <dbReference type="ARBA" id="ARBA00005028"/>
    </source>
</evidence>
<comment type="catalytic activity">
    <reaction evidence="11">
        <text>D-glucose + ATP = D-glucose 6-phosphate + ADP + H(+)</text>
        <dbReference type="Rhea" id="RHEA:17825"/>
        <dbReference type="ChEBI" id="CHEBI:4167"/>
        <dbReference type="ChEBI" id="CHEBI:15378"/>
        <dbReference type="ChEBI" id="CHEBI:30616"/>
        <dbReference type="ChEBI" id="CHEBI:61548"/>
        <dbReference type="ChEBI" id="CHEBI:456216"/>
        <dbReference type="EC" id="2.7.1.1"/>
    </reaction>
    <physiologicalReaction direction="left-to-right" evidence="11">
        <dbReference type="Rhea" id="RHEA:17826"/>
    </physiologicalReaction>
</comment>
<evidence type="ECO:0000256" key="1">
    <source>
        <dbReference type="ARBA" id="ARBA00004888"/>
    </source>
</evidence>
<feature type="domain" description="Hexokinase N-terminal" evidence="13">
    <location>
        <begin position="27"/>
        <end position="222"/>
    </location>
</feature>
<dbReference type="GO" id="GO:0008865">
    <property type="term" value="F:fructokinase activity"/>
    <property type="evidence" value="ECO:0007669"/>
    <property type="project" value="TreeGrafter"/>
</dbReference>
<keyword evidence="8 12" id="KW-0324">Glycolysis</keyword>
<dbReference type="Gene3D" id="3.40.367.20">
    <property type="match status" value="1"/>
</dbReference>
<evidence type="ECO:0000256" key="3">
    <source>
        <dbReference type="ARBA" id="ARBA00009225"/>
    </source>
</evidence>
<dbReference type="GO" id="GO:0001678">
    <property type="term" value="P:intracellular glucose homeostasis"/>
    <property type="evidence" value="ECO:0007669"/>
    <property type="project" value="InterPro"/>
</dbReference>
<comment type="caution">
    <text evidence="15">The sequence shown here is derived from an EMBL/GenBank/DDBJ whole genome shotgun (WGS) entry which is preliminary data.</text>
</comment>
<evidence type="ECO:0000259" key="14">
    <source>
        <dbReference type="Pfam" id="PF03727"/>
    </source>
</evidence>
<dbReference type="AlphaFoldDB" id="A0AAV4T9H2"/>
<reference evidence="15 16" key="1">
    <citation type="submission" date="2021-06" db="EMBL/GenBank/DDBJ databases">
        <title>Caerostris darwini draft genome.</title>
        <authorList>
            <person name="Kono N."/>
            <person name="Arakawa K."/>
        </authorList>
    </citation>
    <scope>NUCLEOTIDE SEQUENCE [LARGE SCALE GENOMIC DNA]</scope>
</reference>
<sequence>MNRNVILQNVGEDLQFNITPEPKIEKIKSITDPYLLSDDIIKHVNEIFEEELELGLKKNPKKQSSLQMANTFVPKLLSGHEKGDFLALDLGGTNFRVILLKLDPEREFDCIVKYYTVPEPLRLGEGELLFEFLAECMHNFLEEKGLLGKKLPLGFCFSFPMIQTGVNEGILVTWTKSFKCKNVVGKEVVQMLNHAFSKKQGVDVDIVAIINDATGTMMMGSYIDKRSAIGMILGTGCNAAYFERVSRIEKWEGKHPGIDEVIIDIEWGAFGDNGVLDFMKTDIDKEVDQASLLVNSFTFEKLFAGKYIGEIVRRVLNQLIDKNVLPKSVQEDWKFTAADVSDTME</sequence>
<evidence type="ECO:0000256" key="7">
    <source>
        <dbReference type="ARBA" id="ARBA00022840"/>
    </source>
</evidence>
<evidence type="ECO:0000256" key="6">
    <source>
        <dbReference type="ARBA" id="ARBA00022777"/>
    </source>
</evidence>
<evidence type="ECO:0000256" key="9">
    <source>
        <dbReference type="ARBA" id="ARBA00044613"/>
    </source>
</evidence>
<dbReference type="GO" id="GO:0004340">
    <property type="term" value="F:glucokinase activity"/>
    <property type="evidence" value="ECO:0007669"/>
    <property type="project" value="TreeGrafter"/>
</dbReference>
<dbReference type="InterPro" id="IPR001312">
    <property type="entry name" value="Hexokinase"/>
</dbReference>
<evidence type="ECO:0000256" key="10">
    <source>
        <dbReference type="ARBA" id="ARBA00047905"/>
    </source>
</evidence>
<dbReference type="GO" id="GO:0005829">
    <property type="term" value="C:cytosol"/>
    <property type="evidence" value="ECO:0007669"/>
    <property type="project" value="TreeGrafter"/>
</dbReference>
<dbReference type="GO" id="GO:0005524">
    <property type="term" value="F:ATP binding"/>
    <property type="evidence" value="ECO:0007669"/>
    <property type="project" value="UniProtKB-UniRule"/>
</dbReference>
<dbReference type="GO" id="GO:0005739">
    <property type="term" value="C:mitochondrion"/>
    <property type="evidence" value="ECO:0007669"/>
    <property type="project" value="TreeGrafter"/>
</dbReference>
<keyword evidence="4 12" id="KW-0808">Transferase</keyword>
<comment type="similarity">
    <text evidence="3 12">Belongs to the hexokinase family.</text>
</comment>
<evidence type="ECO:0000313" key="15">
    <source>
        <dbReference type="EMBL" id="GIY43228.1"/>
    </source>
</evidence>
<comment type="catalytic activity">
    <reaction evidence="9">
        <text>a D-hexose + ATP = a D-hexose 6-phosphate + ADP + H(+)</text>
        <dbReference type="Rhea" id="RHEA:22740"/>
        <dbReference type="ChEBI" id="CHEBI:4194"/>
        <dbReference type="ChEBI" id="CHEBI:15378"/>
        <dbReference type="ChEBI" id="CHEBI:30616"/>
        <dbReference type="ChEBI" id="CHEBI:229467"/>
        <dbReference type="ChEBI" id="CHEBI:456216"/>
        <dbReference type="EC" id="2.7.1.1"/>
    </reaction>
    <physiologicalReaction direction="left-to-right" evidence="9">
        <dbReference type="Rhea" id="RHEA:22741"/>
    </physiologicalReaction>
</comment>
<dbReference type="GO" id="GO:0006096">
    <property type="term" value="P:glycolytic process"/>
    <property type="evidence" value="ECO:0007669"/>
    <property type="project" value="UniProtKB-KW"/>
</dbReference>
<comment type="pathway">
    <text evidence="2">Carbohydrate metabolism; hexose metabolism.</text>
</comment>
<keyword evidence="16" id="KW-1185">Reference proteome</keyword>
<keyword evidence="6 12" id="KW-0418">Kinase</keyword>
<proteinExistence type="inferred from homology"/>
<evidence type="ECO:0000256" key="12">
    <source>
        <dbReference type="RuleBase" id="RU362007"/>
    </source>
</evidence>
<dbReference type="Proteomes" id="UP001054837">
    <property type="component" value="Unassembled WGS sequence"/>
</dbReference>
<evidence type="ECO:0000256" key="5">
    <source>
        <dbReference type="ARBA" id="ARBA00022741"/>
    </source>
</evidence>
<gene>
    <name evidence="15" type="primary">Hex-t2</name>
    <name evidence="15" type="ORF">CDAR_257381</name>
</gene>
<evidence type="ECO:0000256" key="8">
    <source>
        <dbReference type="ARBA" id="ARBA00023152"/>
    </source>
</evidence>
<name>A0AAV4T9H2_9ARAC</name>
<comment type="pathway">
    <text evidence="1">Carbohydrate degradation; glycolysis; D-glyceraldehyde 3-phosphate and glycerone phosphate from D-glucose: step 1/4.</text>
</comment>
<dbReference type="GO" id="GO:0005536">
    <property type="term" value="F:D-glucose binding"/>
    <property type="evidence" value="ECO:0007669"/>
    <property type="project" value="InterPro"/>
</dbReference>
<dbReference type="Pfam" id="PF00349">
    <property type="entry name" value="Hexokinase_1"/>
    <property type="match status" value="1"/>
</dbReference>
<dbReference type="SUPFAM" id="SSF53067">
    <property type="entry name" value="Actin-like ATPase domain"/>
    <property type="match status" value="2"/>
</dbReference>
<dbReference type="InterPro" id="IPR043129">
    <property type="entry name" value="ATPase_NBD"/>
</dbReference>
<dbReference type="EMBL" id="BPLQ01009319">
    <property type="protein sequence ID" value="GIY43228.1"/>
    <property type="molecule type" value="Genomic_DNA"/>
</dbReference>
<dbReference type="PANTHER" id="PTHR19443">
    <property type="entry name" value="HEXOKINASE"/>
    <property type="match status" value="1"/>
</dbReference>
<dbReference type="EC" id="2.7.1.-" evidence="12"/>
<dbReference type="GO" id="GO:0006006">
    <property type="term" value="P:glucose metabolic process"/>
    <property type="evidence" value="ECO:0007669"/>
    <property type="project" value="UniProtKB-ARBA"/>
</dbReference>
<dbReference type="Gene3D" id="3.30.420.40">
    <property type="match status" value="1"/>
</dbReference>